<organism evidence="2 3">
    <name type="scientific">Eimeria tenella</name>
    <name type="common">Coccidian parasite</name>
    <dbReference type="NCBI Taxonomy" id="5802"/>
    <lineage>
        <taxon>Eukaryota</taxon>
        <taxon>Sar</taxon>
        <taxon>Alveolata</taxon>
        <taxon>Apicomplexa</taxon>
        <taxon>Conoidasida</taxon>
        <taxon>Coccidia</taxon>
        <taxon>Eucoccidiorida</taxon>
        <taxon>Eimeriorina</taxon>
        <taxon>Eimeriidae</taxon>
        <taxon>Eimeria</taxon>
    </lineage>
</organism>
<feature type="region of interest" description="Disordered" evidence="1">
    <location>
        <begin position="257"/>
        <end position="285"/>
    </location>
</feature>
<feature type="compositionally biased region" description="Polar residues" evidence="1">
    <location>
        <begin position="1"/>
        <end position="13"/>
    </location>
</feature>
<dbReference type="OrthoDB" id="10428995at2759"/>
<evidence type="ECO:0000313" key="2">
    <source>
        <dbReference type="EMBL" id="CDJ45457.1"/>
    </source>
</evidence>
<feature type="region of interest" description="Disordered" evidence="1">
    <location>
        <begin position="311"/>
        <end position="391"/>
    </location>
</feature>
<feature type="compositionally biased region" description="Basic residues" evidence="1">
    <location>
        <begin position="272"/>
        <end position="284"/>
    </location>
</feature>
<reference evidence="2" key="2">
    <citation type="submission" date="2013-10" db="EMBL/GenBank/DDBJ databases">
        <authorList>
            <person name="Aslett M."/>
        </authorList>
    </citation>
    <scope>NUCLEOTIDE SEQUENCE [LARGE SCALE GENOMIC DNA]</scope>
    <source>
        <strain evidence="2">Houghton</strain>
    </source>
</reference>
<feature type="region of interest" description="Disordered" evidence="1">
    <location>
        <begin position="485"/>
        <end position="504"/>
    </location>
</feature>
<feature type="compositionally biased region" description="Polar residues" evidence="1">
    <location>
        <begin position="363"/>
        <end position="377"/>
    </location>
</feature>
<accession>U6L512</accession>
<dbReference type="Proteomes" id="UP000030747">
    <property type="component" value="Unassembled WGS sequence"/>
</dbReference>
<evidence type="ECO:0000256" key="1">
    <source>
        <dbReference type="SAM" id="MobiDB-lite"/>
    </source>
</evidence>
<feature type="compositionally biased region" description="Low complexity" evidence="1">
    <location>
        <begin position="344"/>
        <end position="357"/>
    </location>
</feature>
<dbReference type="AlphaFoldDB" id="U6L512"/>
<dbReference type="RefSeq" id="XP_013236203.1">
    <property type="nucleotide sequence ID" value="XM_013380749.1"/>
</dbReference>
<name>U6L512_EIMTE</name>
<feature type="compositionally biased region" description="Basic and acidic residues" evidence="1">
    <location>
        <begin position="330"/>
        <end position="343"/>
    </location>
</feature>
<feature type="region of interest" description="Disordered" evidence="1">
    <location>
        <begin position="570"/>
        <end position="590"/>
    </location>
</feature>
<feature type="compositionally biased region" description="Low complexity" evidence="1">
    <location>
        <begin position="486"/>
        <end position="503"/>
    </location>
</feature>
<gene>
    <name evidence="2" type="ORF">ETH_00000405</name>
</gene>
<dbReference type="VEuPathDB" id="ToxoDB:ETH2_1400400"/>
<feature type="compositionally biased region" description="Low complexity" evidence="1">
    <location>
        <begin position="260"/>
        <end position="271"/>
    </location>
</feature>
<dbReference type="VEuPathDB" id="ToxoDB:ETH_00000405"/>
<sequence length="622" mass="67644">MMEASQAISSQLPPNRLDVAAPESSLAATSPPTDWGVATLPDIAAPSATAVPSSTVIFGGENHSKKEDSPSKAQEIITLASLLMLPDRAAADKMTGSAAAAAAVASMAAVRSTRASSPNRATRQQWGALQIAGQPAPLPSAAAAAAATATAGIVRHSPRSLQQQRTSTAAVALNAALAAAKERVREKQQQLLYYLACIAAGELLLRKIEVQRRRSKPPTALSRMTKPLPQLQKHPEKLRQQQQFQLLKLLQGKCAVQQRKPSLPRQKQQLLLRRKQRLSGSKRRLPTDAMQMLYFRLKRKLKQLELTQRRKETACERGNQQKGHQKQHQQQRERQSQPQERGEQQQQYQEQQQNQQQRETEQACHQQSHQPYQGPQRNHSRVNHRQELQKQHERLEQQLQMNRPTTPQQKHVYPANAFLTDCDDTGGSSGFAAGSALGAMSSTAPVSPAAAVFSSTACGAPDFEHASTAQPCTRVHEGFHPLAAVSSGGPADDPSADGAATTGSAPGLASAYAATLPQPPADSLEPTAASKSLVFPSSAGACITASADDEFPPWLEGPSSLVLSSICTNQTGSPRNLSPERQKWRKQQQQKYEQQQLRMSQLNAQIDGFRQFLQLSKGNLKL</sequence>
<feature type="region of interest" description="Disordered" evidence="1">
    <location>
        <begin position="214"/>
        <end position="237"/>
    </location>
</feature>
<dbReference type="EMBL" id="HG678272">
    <property type="protein sequence ID" value="CDJ45457.1"/>
    <property type="molecule type" value="Genomic_DNA"/>
</dbReference>
<proteinExistence type="predicted"/>
<keyword evidence="3" id="KW-1185">Reference proteome</keyword>
<evidence type="ECO:0000313" key="3">
    <source>
        <dbReference type="Proteomes" id="UP000030747"/>
    </source>
</evidence>
<protein>
    <submittedName>
        <fullName evidence="2">Uncharacterized protein</fullName>
    </submittedName>
</protein>
<feature type="region of interest" description="Disordered" evidence="1">
    <location>
        <begin position="1"/>
        <end position="35"/>
    </location>
</feature>
<reference evidence="2" key="1">
    <citation type="submission" date="2013-10" db="EMBL/GenBank/DDBJ databases">
        <title>Genomic analysis of the causative agents of coccidiosis in chickens.</title>
        <authorList>
            <person name="Reid A.J."/>
            <person name="Blake D."/>
            <person name="Billington K."/>
            <person name="Browne H."/>
            <person name="Dunn M."/>
            <person name="Hung S."/>
            <person name="Kawahara F."/>
            <person name="Miranda-Saavedra D."/>
            <person name="Mourier T."/>
            <person name="Nagra H."/>
            <person name="Otto T.D."/>
            <person name="Rawlings N."/>
            <person name="Sanchez A."/>
            <person name="Sanders M."/>
            <person name="Subramaniam C."/>
            <person name="Tay Y."/>
            <person name="Dear P."/>
            <person name="Doerig C."/>
            <person name="Gruber A."/>
            <person name="Parkinson J."/>
            <person name="Shirley M."/>
            <person name="Wan K.L."/>
            <person name="Berriman M."/>
            <person name="Tomley F."/>
            <person name="Pain A."/>
        </authorList>
    </citation>
    <scope>NUCLEOTIDE SEQUENCE [LARGE SCALE GENOMIC DNA]</scope>
    <source>
        <strain evidence="2">Houghton</strain>
    </source>
</reference>
<dbReference type="GeneID" id="25249307"/>